<feature type="transmembrane region" description="Helical" evidence="1">
    <location>
        <begin position="104"/>
        <end position="125"/>
    </location>
</feature>
<feature type="transmembrane region" description="Helical" evidence="1">
    <location>
        <begin position="73"/>
        <end position="92"/>
    </location>
</feature>
<keyword evidence="1" id="KW-0812">Transmembrane</keyword>
<evidence type="ECO:0000313" key="3">
    <source>
        <dbReference type="Proteomes" id="UP000178794"/>
    </source>
</evidence>
<dbReference type="AlphaFoldDB" id="A0A1F6DFY5"/>
<organism evidence="2 3">
    <name type="scientific">Candidatus Kaiserbacteria bacterium RIFCSPHIGHO2_02_FULL_50_50</name>
    <dbReference type="NCBI Taxonomy" id="1798492"/>
    <lineage>
        <taxon>Bacteria</taxon>
        <taxon>Candidatus Kaiseribacteriota</taxon>
    </lineage>
</organism>
<protein>
    <submittedName>
        <fullName evidence="2">Uncharacterized protein</fullName>
    </submittedName>
</protein>
<dbReference type="EMBL" id="MFLF01000012">
    <property type="protein sequence ID" value="OGG59922.1"/>
    <property type="molecule type" value="Genomic_DNA"/>
</dbReference>
<feature type="transmembrane region" description="Helical" evidence="1">
    <location>
        <begin position="40"/>
        <end position="61"/>
    </location>
</feature>
<comment type="caution">
    <text evidence="2">The sequence shown here is derived from an EMBL/GenBank/DDBJ whole genome shotgun (WGS) entry which is preliminary data.</text>
</comment>
<name>A0A1F6DFY5_9BACT</name>
<evidence type="ECO:0000313" key="2">
    <source>
        <dbReference type="EMBL" id="OGG59922.1"/>
    </source>
</evidence>
<sequence length="130" mass="14608">MKLTIKTIGYLSVFIGEIFLILVIIVPAITVIGYPEAEALLRFYGSSFFGVYAYCVLLWMLVPYIRRLPYSQVTFIGVGASMATVSIVIEYVQQGMQIATESLMIPFILFTPTPYILLMIVGFILHGLKR</sequence>
<proteinExistence type="predicted"/>
<keyword evidence="1" id="KW-0472">Membrane</keyword>
<reference evidence="2 3" key="1">
    <citation type="journal article" date="2016" name="Nat. Commun.">
        <title>Thousands of microbial genomes shed light on interconnected biogeochemical processes in an aquifer system.</title>
        <authorList>
            <person name="Anantharaman K."/>
            <person name="Brown C.T."/>
            <person name="Hug L.A."/>
            <person name="Sharon I."/>
            <person name="Castelle C.J."/>
            <person name="Probst A.J."/>
            <person name="Thomas B.C."/>
            <person name="Singh A."/>
            <person name="Wilkins M.J."/>
            <person name="Karaoz U."/>
            <person name="Brodie E.L."/>
            <person name="Williams K.H."/>
            <person name="Hubbard S.S."/>
            <person name="Banfield J.F."/>
        </authorList>
    </citation>
    <scope>NUCLEOTIDE SEQUENCE [LARGE SCALE GENOMIC DNA]</scope>
</reference>
<keyword evidence="1" id="KW-1133">Transmembrane helix</keyword>
<feature type="transmembrane region" description="Helical" evidence="1">
    <location>
        <begin position="7"/>
        <end position="34"/>
    </location>
</feature>
<dbReference type="Proteomes" id="UP000178794">
    <property type="component" value="Unassembled WGS sequence"/>
</dbReference>
<gene>
    <name evidence="2" type="ORF">A3C89_03195</name>
</gene>
<accession>A0A1F6DFY5</accession>
<evidence type="ECO:0000256" key="1">
    <source>
        <dbReference type="SAM" id="Phobius"/>
    </source>
</evidence>